<dbReference type="Gene3D" id="1.20.1250.20">
    <property type="entry name" value="MFS general substrate transporter like domains"/>
    <property type="match status" value="1"/>
</dbReference>
<feature type="transmembrane region" description="Helical" evidence="6">
    <location>
        <begin position="393"/>
        <end position="411"/>
    </location>
</feature>
<organism evidence="8 9">
    <name type="scientific">Micromonospora echinospora</name>
    <name type="common">Micromonospora purpurea</name>
    <dbReference type="NCBI Taxonomy" id="1877"/>
    <lineage>
        <taxon>Bacteria</taxon>
        <taxon>Bacillati</taxon>
        <taxon>Actinomycetota</taxon>
        <taxon>Actinomycetes</taxon>
        <taxon>Micromonosporales</taxon>
        <taxon>Micromonosporaceae</taxon>
        <taxon>Micromonospora</taxon>
    </lineage>
</organism>
<keyword evidence="4 6" id="KW-1133">Transmembrane helix</keyword>
<feature type="transmembrane region" description="Helical" evidence="6">
    <location>
        <begin position="172"/>
        <end position="191"/>
    </location>
</feature>
<proteinExistence type="predicted"/>
<feature type="domain" description="Major facilitator superfamily (MFS) profile" evidence="7">
    <location>
        <begin position="17"/>
        <end position="416"/>
    </location>
</feature>
<protein>
    <submittedName>
        <fullName evidence="8">Predicted arabinose efflux permease, MFS family</fullName>
    </submittedName>
</protein>
<feature type="transmembrane region" description="Helical" evidence="6">
    <location>
        <begin position="52"/>
        <end position="72"/>
    </location>
</feature>
<dbReference type="InterPro" id="IPR050189">
    <property type="entry name" value="MFS_Efflux_Transporters"/>
</dbReference>
<dbReference type="OrthoDB" id="7841035at2"/>
<evidence type="ECO:0000313" key="8">
    <source>
        <dbReference type="EMBL" id="SCE82473.1"/>
    </source>
</evidence>
<feature type="transmembrane region" description="Helical" evidence="6">
    <location>
        <begin position="361"/>
        <end position="381"/>
    </location>
</feature>
<evidence type="ECO:0000256" key="1">
    <source>
        <dbReference type="ARBA" id="ARBA00004651"/>
    </source>
</evidence>
<dbReference type="SUPFAM" id="SSF103473">
    <property type="entry name" value="MFS general substrate transporter"/>
    <property type="match status" value="1"/>
</dbReference>
<evidence type="ECO:0000313" key="9">
    <source>
        <dbReference type="Proteomes" id="UP000198253"/>
    </source>
</evidence>
<dbReference type="PROSITE" id="PS50850">
    <property type="entry name" value="MFS"/>
    <property type="match status" value="1"/>
</dbReference>
<gene>
    <name evidence="8" type="ORF">GA0070618_1196</name>
</gene>
<feature type="transmembrane region" description="Helical" evidence="6">
    <location>
        <begin position="272"/>
        <end position="293"/>
    </location>
</feature>
<feature type="transmembrane region" description="Helical" evidence="6">
    <location>
        <begin position="300"/>
        <end position="319"/>
    </location>
</feature>
<name>A0A1C4VEN1_MICEC</name>
<keyword evidence="9" id="KW-1185">Reference proteome</keyword>
<feature type="transmembrane region" description="Helical" evidence="6">
    <location>
        <begin position="236"/>
        <end position="260"/>
    </location>
</feature>
<evidence type="ECO:0000256" key="5">
    <source>
        <dbReference type="ARBA" id="ARBA00023136"/>
    </source>
</evidence>
<comment type="subcellular location">
    <subcellularLocation>
        <location evidence="1">Cell membrane</location>
        <topology evidence="1">Multi-pass membrane protein</topology>
    </subcellularLocation>
</comment>
<accession>A0A1C4VEN1</accession>
<sequence length="419" mass="41616">MTATMSAGPVLRTNWSRVLLTYLAGVLAAAALGKIGPVFGPLQSDLGLSLPAVGWAASAMTGVAAALGLIGGVWTDRLGDRRSLLAGLVLLAVTGAAGALAWDATSLLVLRLFEGTGYLLVVVAAPALIMRLTTGADRVTALSVWGTFIPVGLAVGSGAGGVVAGGVGWRSWFLLLGAGVAAVAAVAAVRLPGPGRYAGRAGRADEGPDLTVGKPDGHTGVPATRPRIRAAVLARILALSAGFGAVSMISVAMLTLLPTFLSTDVGLGSSTAGLAVALVSLVSVPGGIVAGWLLRRLAGIPVLGPLALTMPLLAIVIFSGARIPALAIGAAAVLLFVNGILVAVAFAAVPQVVDGADQLGMGNGLLVQLGSCGSLLGPPLFAATVDRFGWGPVPVVVGVAAVLGLVLFLIAHRSPAPRR</sequence>
<feature type="transmembrane region" description="Helical" evidence="6">
    <location>
        <begin position="84"/>
        <end position="102"/>
    </location>
</feature>
<evidence type="ECO:0000256" key="6">
    <source>
        <dbReference type="SAM" id="Phobius"/>
    </source>
</evidence>
<evidence type="ECO:0000259" key="7">
    <source>
        <dbReference type="PROSITE" id="PS50850"/>
    </source>
</evidence>
<dbReference type="RefSeq" id="WP_088980741.1">
    <property type="nucleotide sequence ID" value="NZ_LT607413.1"/>
</dbReference>
<keyword evidence="3 6" id="KW-0812">Transmembrane</keyword>
<dbReference type="Pfam" id="PF07690">
    <property type="entry name" value="MFS_1"/>
    <property type="match status" value="1"/>
</dbReference>
<reference evidence="9" key="1">
    <citation type="submission" date="2016-06" db="EMBL/GenBank/DDBJ databases">
        <authorList>
            <person name="Varghese N."/>
            <person name="Submissions Spin"/>
        </authorList>
    </citation>
    <scope>NUCLEOTIDE SEQUENCE [LARGE SCALE GENOMIC DNA]</scope>
    <source>
        <strain evidence="9">DSM 43816</strain>
    </source>
</reference>
<evidence type="ECO:0000256" key="3">
    <source>
        <dbReference type="ARBA" id="ARBA00022692"/>
    </source>
</evidence>
<evidence type="ECO:0000256" key="4">
    <source>
        <dbReference type="ARBA" id="ARBA00022989"/>
    </source>
</evidence>
<dbReference type="InterPro" id="IPR036259">
    <property type="entry name" value="MFS_trans_sf"/>
</dbReference>
<dbReference type="CDD" id="cd06174">
    <property type="entry name" value="MFS"/>
    <property type="match status" value="1"/>
</dbReference>
<dbReference type="AlphaFoldDB" id="A0A1C4VEN1"/>
<dbReference type="PANTHER" id="PTHR43124">
    <property type="entry name" value="PURINE EFFLUX PUMP PBUE"/>
    <property type="match status" value="1"/>
</dbReference>
<keyword evidence="5 6" id="KW-0472">Membrane</keyword>
<dbReference type="PANTHER" id="PTHR43124:SF3">
    <property type="entry name" value="CHLORAMPHENICOL EFFLUX PUMP RV0191"/>
    <property type="match status" value="1"/>
</dbReference>
<evidence type="ECO:0000256" key="2">
    <source>
        <dbReference type="ARBA" id="ARBA00022475"/>
    </source>
</evidence>
<dbReference type="Proteomes" id="UP000198253">
    <property type="component" value="Chromosome I"/>
</dbReference>
<keyword evidence="2" id="KW-1003">Cell membrane</keyword>
<feature type="transmembrane region" description="Helical" evidence="6">
    <location>
        <begin position="108"/>
        <end position="130"/>
    </location>
</feature>
<feature type="transmembrane region" description="Helical" evidence="6">
    <location>
        <begin position="142"/>
        <end position="166"/>
    </location>
</feature>
<dbReference type="GO" id="GO:0022857">
    <property type="term" value="F:transmembrane transporter activity"/>
    <property type="evidence" value="ECO:0007669"/>
    <property type="project" value="InterPro"/>
</dbReference>
<dbReference type="EMBL" id="LT607413">
    <property type="protein sequence ID" value="SCE82473.1"/>
    <property type="molecule type" value="Genomic_DNA"/>
</dbReference>
<dbReference type="GO" id="GO:0005886">
    <property type="term" value="C:plasma membrane"/>
    <property type="evidence" value="ECO:0007669"/>
    <property type="project" value="UniProtKB-SubCell"/>
</dbReference>
<dbReference type="InterPro" id="IPR020846">
    <property type="entry name" value="MFS_dom"/>
</dbReference>
<dbReference type="InterPro" id="IPR011701">
    <property type="entry name" value="MFS"/>
</dbReference>
<feature type="transmembrane region" description="Helical" evidence="6">
    <location>
        <begin position="325"/>
        <end position="349"/>
    </location>
</feature>
<dbReference type="InParanoid" id="A0A1C4VEN1"/>